<dbReference type="Proteomes" id="UP000663854">
    <property type="component" value="Unassembled WGS sequence"/>
</dbReference>
<proteinExistence type="predicted"/>
<keyword evidence="6" id="KW-0675">Receptor</keyword>
<dbReference type="InterPro" id="IPR000276">
    <property type="entry name" value="GPCR_Rhodpsn"/>
</dbReference>
<feature type="transmembrane region" description="Helical" evidence="9">
    <location>
        <begin position="88"/>
        <end position="121"/>
    </location>
</feature>
<evidence type="ECO:0000256" key="2">
    <source>
        <dbReference type="ARBA" id="ARBA00022692"/>
    </source>
</evidence>
<feature type="domain" description="G-protein coupled receptors family 1 profile" evidence="10">
    <location>
        <begin position="24"/>
        <end position="308"/>
    </location>
</feature>
<evidence type="ECO:0000256" key="7">
    <source>
        <dbReference type="ARBA" id="ARBA00023224"/>
    </source>
</evidence>
<dbReference type="AlphaFoldDB" id="A0A815QEE6"/>
<keyword evidence="3 9" id="KW-1133">Transmembrane helix</keyword>
<keyword evidence="2 9" id="KW-0812">Transmembrane</keyword>
<dbReference type="PANTHER" id="PTHR24243">
    <property type="entry name" value="G-PROTEIN COUPLED RECEPTOR"/>
    <property type="match status" value="1"/>
</dbReference>
<evidence type="ECO:0000313" key="11">
    <source>
        <dbReference type="EMBL" id="CAF1193785.1"/>
    </source>
</evidence>
<dbReference type="SUPFAM" id="SSF81321">
    <property type="entry name" value="Family A G protein-coupled receptor-like"/>
    <property type="match status" value="1"/>
</dbReference>
<evidence type="ECO:0000259" key="10">
    <source>
        <dbReference type="PROSITE" id="PS50262"/>
    </source>
</evidence>
<feature type="transmembrane region" description="Helical" evidence="9">
    <location>
        <begin position="12"/>
        <end position="36"/>
    </location>
</feature>
<evidence type="ECO:0000256" key="8">
    <source>
        <dbReference type="SAM" id="MobiDB-lite"/>
    </source>
</evidence>
<evidence type="ECO:0000313" key="12">
    <source>
        <dbReference type="EMBL" id="CAF1462052.1"/>
    </source>
</evidence>
<evidence type="ECO:0000256" key="6">
    <source>
        <dbReference type="ARBA" id="ARBA00023170"/>
    </source>
</evidence>
<feature type="transmembrane region" description="Helical" evidence="9">
    <location>
        <begin position="48"/>
        <end position="68"/>
    </location>
</feature>
<dbReference type="GO" id="GO:0004930">
    <property type="term" value="F:G protein-coupled receptor activity"/>
    <property type="evidence" value="ECO:0007669"/>
    <property type="project" value="UniProtKB-KW"/>
</dbReference>
<keyword evidence="4" id="KW-0297">G-protein coupled receptor</keyword>
<dbReference type="Gene3D" id="1.20.1070.10">
    <property type="entry name" value="Rhodopsin 7-helix transmembrane proteins"/>
    <property type="match status" value="1"/>
</dbReference>
<dbReference type="PANTHER" id="PTHR24243:SF230">
    <property type="entry name" value="G-PROTEIN COUPLED RECEPTORS FAMILY 1 PROFILE DOMAIN-CONTAINING PROTEIN"/>
    <property type="match status" value="1"/>
</dbReference>
<dbReference type="EMBL" id="CAJNOH010001237">
    <property type="protein sequence ID" value="CAF1193785.1"/>
    <property type="molecule type" value="Genomic_DNA"/>
</dbReference>
<keyword evidence="13" id="KW-1185">Reference proteome</keyword>
<accession>A0A815QEE6</accession>
<reference evidence="12" key="1">
    <citation type="submission" date="2021-02" db="EMBL/GenBank/DDBJ databases">
        <authorList>
            <person name="Nowell W R."/>
        </authorList>
    </citation>
    <scope>NUCLEOTIDE SEQUENCE</scope>
</reference>
<feature type="transmembrane region" description="Helical" evidence="9">
    <location>
        <begin position="133"/>
        <end position="153"/>
    </location>
</feature>
<feature type="transmembrane region" description="Helical" evidence="9">
    <location>
        <begin position="255"/>
        <end position="279"/>
    </location>
</feature>
<gene>
    <name evidence="12" type="ORF">JXQ802_LOCUS38226</name>
    <name evidence="11" type="ORF">PYM288_LOCUS24486</name>
</gene>
<evidence type="ECO:0000256" key="5">
    <source>
        <dbReference type="ARBA" id="ARBA00023136"/>
    </source>
</evidence>
<dbReference type="InterPro" id="IPR017452">
    <property type="entry name" value="GPCR_Rhodpsn_7TM"/>
</dbReference>
<dbReference type="Proteomes" id="UP000663870">
    <property type="component" value="Unassembled WGS sequence"/>
</dbReference>
<dbReference type="EMBL" id="CAJNOL010002102">
    <property type="protein sequence ID" value="CAF1462052.1"/>
    <property type="molecule type" value="Genomic_DNA"/>
</dbReference>
<organism evidence="12 13">
    <name type="scientific">Rotaria sordida</name>
    <dbReference type="NCBI Taxonomy" id="392033"/>
    <lineage>
        <taxon>Eukaryota</taxon>
        <taxon>Metazoa</taxon>
        <taxon>Spiralia</taxon>
        <taxon>Gnathifera</taxon>
        <taxon>Rotifera</taxon>
        <taxon>Eurotatoria</taxon>
        <taxon>Bdelloidea</taxon>
        <taxon>Philodinida</taxon>
        <taxon>Philodinidae</taxon>
        <taxon>Rotaria</taxon>
    </lineage>
</organism>
<dbReference type="PROSITE" id="PS50262">
    <property type="entry name" value="G_PROTEIN_RECEP_F1_2"/>
    <property type="match status" value="1"/>
</dbReference>
<evidence type="ECO:0000256" key="4">
    <source>
        <dbReference type="ARBA" id="ARBA00023040"/>
    </source>
</evidence>
<evidence type="ECO:0000256" key="9">
    <source>
        <dbReference type="SAM" id="Phobius"/>
    </source>
</evidence>
<name>A0A815QEE6_9BILA</name>
<feature type="transmembrane region" description="Helical" evidence="9">
    <location>
        <begin position="197"/>
        <end position="219"/>
    </location>
</feature>
<feature type="region of interest" description="Disordered" evidence="8">
    <location>
        <begin position="377"/>
        <end position="401"/>
    </location>
</feature>
<comment type="caution">
    <text evidence="12">The sequence shown here is derived from an EMBL/GenBank/DDBJ whole genome shotgun (WGS) entry which is preliminary data.</text>
</comment>
<sequence length="401" mass="47424">MLNVQLNVFRRLMATICCLFGLPGNILTIIVGIKALNHRTINFQPQGFHLYLIEISILDTCLLLYWVIDSLLAYLFEKGKIKFFSLMHISAFSCFCSYMINRLCAALCSWLITCFTFIRFINIFHQFNTIKSNIIVLIILVIIFSIANSYSFIVLEYDQTNQTIFNNNGNIDNDMSNFRNSTLCTIRSKYADDRLMLLLNILVAGVLNLALPSILIVIVNITMLRFIKRTYSTQSRNKKIRRTDIINYRSTRSTLVIISMTYALFYLPYLICYFLMIILEDVDETLHNWSEITYILRHVSHSVNFYAYIFTNLRFRREISLLFRYLFRPCFDYKKRNLYKRKMKPPIIILDKYQSPKLFHNSSNRKSQRPIYAQLSSRTNLQQQQQQQQQQQNLLDDKNQI</sequence>
<dbReference type="PRINTS" id="PR00237">
    <property type="entry name" value="GPCRRHODOPSN"/>
</dbReference>
<feature type="compositionally biased region" description="Low complexity" evidence="8">
    <location>
        <begin position="382"/>
        <end position="392"/>
    </location>
</feature>
<dbReference type="GO" id="GO:0005886">
    <property type="term" value="C:plasma membrane"/>
    <property type="evidence" value="ECO:0007669"/>
    <property type="project" value="TreeGrafter"/>
</dbReference>
<protein>
    <recommendedName>
        <fullName evidence="10">G-protein coupled receptors family 1 profile domain-containing protein</fullName>
    </recommendedName>
</protein>
<keyword evidence="5 9" id="KW-0472">Membrane</keyword>
<comment type="subcellular location">
    <subcellularLocation>
        <location evidence="1">Membrane</location>
        <topology evidence="1">Multi-pass membrane protein</topology>
    </subcellularLocation>
</comment>
<dbReference type="Pfam" id="PF00001">
    <property type="entry name" value="7tm_1"/>
    <property type="match status" value="1"/>
</dbReference>
<evidence type="ECO:0000313" key="13">
    <source>
        <dbReference type="Proteomes" id="UP000663870"/>
    </source>
</evidence>
<evidence type="ECO:0000256" key="1">
    <source>
        <dbReference type="ARBA" id="ARBA00004141"/>
    </source>
</evidence>
<keyword evidence="7" id="KW-0807">Transducer</keyword>
<evidence type="ECO:0000256" key="3">
    <source>
        <dbReference type="ARBA" id="ARBA00022989"/>
    </source>
</evidence>